<evidence type="ECO:0008006" key="4">
    <source>
        <dbReference type="Google" id="ProtNLM"/>
    </source>
</evidence>
<comment type="caution">
    <text evidence="2">The sequence shown here is derived from an EMBL/GenBank/DDBJ whole genome shotgun (WGS) entry which is preliminary data.</text>
</comment>
<keyword evidence="1" id="KW-0812">Transmembrane</keyword>
<feature type="transmembrane region" description="Helical" evidence="1">
    <location>
        <begin position="32"/>
        <end position="50"/>
    </location>
</feature>
<protein>
    <recommendedName>
        <fullName evidence="4">CPBP family intramembrane metalloprotease</fullName>
    </recommendedName>
</protein>
<dbReference type="AlphaFoldDB" id="M7XA74"/>
<dbReference type="STRING" id="1239962.C943_02198"/>
<evidence type="ECO:0000313" key="3">
    <source>
        <dbReference type="Proteomes" id="UP000010953"/>
    </source>
</evidence>
<sequence length="224" mass="26079">MASRHKLFLFFAILLLATRIYGLWMEDGIRFIRVIGWWDFGFLALGWILSNYQQKAELPPILGKELLGKNWLKPFLAGMFFAALDVLVIEGILRNEAHTSLPPYTQPFPYSIFLYSSATVYMELVYKLIPFTLGLMLLGLMGLRKKMWVYGLMLLLACWEPLEQMPSSPAWFVAYSLGSGFLFNFMQLYFYHRFGWIYSFFARLGLYLVWHVALGVWIEYSALG</sequence>
<accession>M7XA74</accession>
<gene>
    <name evidence="2" type="ORF">C943_02198</name>
</gene>
<dbReference type="Proteomes" id="UP000010953">
    <property type="component" value="Unassembled WGS sequence"/>
</dbReference>
<feature type="transmembrane region" description="Helical" evidence="1">
    <location>
        <begin position="197"/>
        <end position="218"/>
    </location>
</feature>
<organism evidence="2 3">
    <name type="scientific">Mariniradius saccharolyticus AK6</name>
    <dbReference type="NCBI Taxonomy" id="1239962"/>
    <lineage>
        <taxon>Bacteria</taxon>
        <taxon>Pseudomonadati</taxon>
        <taxon>Bacteroidota</taxon>
        <taxon>Cytophagia</taxon>
        <taxon>Cytophagales</taxon>
        <taxon>Cyclobacteriaceae</taxon>
        <taxon>Mariniradius</taxon>
    </lineage>
</organism>
<keyword evidence="1" id="KW-0472">Membrane</keyword>
<dbReference type="InParanoid" id="M7XA74"/>
<reference evidence="2" key="1">
    <citation type="submission" date="2013-01" db="EMBL/GenBank/DDBJ databases">
        <title>Genome assembly of Mariniradius saccharolyticus AK6.</title>
        <authorList>
            <person name="Vaidya B."/>
            <person name="Khatri I."/>
            <person name="Tanuku N.R.S."/>
            <person name="Subramanian S."/>
            <person name="Pinnaka A."/>
        </authorList>
    </citation>
    <scope>NUCLEOTIDE SEQUENCE [LARGE SCALE GENOMIC DNA]</scope>
    <source>
        <strain evidence="2">AK6</strain>
    </source>
</reference>
<feature type="transmembrane region" description="Helical" evidence="1">
    <location>
        <begin position="113"/>
        <end position="140"/>
    </location>
</feature>
<dbReference type="EMBL" id="AMZY02000019">
    <property type="protein sequence ID" value="EMS31543.1"/>
    <property type="molecule type" value="Genomic_DNA"/>
</dbReference>
<feature type="transmembrane region" description="Helical" evidence="1">
    <location>
        <begin position="168"/>
        <end position="190"/>
    </location>
</feature>
<keyword evidence="1" id="KW-1133">Transmembrane helix</keyword>
<name>M7XA74_9BACT</name>
<feature type="transmembrane region" description="Helical" evidence="1">
    <location>
        <begin position="71"/>
        <end position="93"/>
    </location>
</feature>
<feature type="transmembrane region" description="Helical" evidence="1">
    <location>
        <begin position="147"/>
        <end position="162"/>
    </location>
</feature>
<evidence type="ECO:0000313" key="2">
    <source>
        <dbReference type="EMBL" id="EMS31543.1"/>
    </source>
</evidence>
<evidence type="ECO:0000256" key="1">
    <source>
        <dbReference type="SAM" id="Phobius"/>
    </source>
</evidence>
<dbReference type="eggNOG" id="ENOG503399H">
    <property type="taxonomic scope" value="Bacteria"/>
</dbReference>
<keyword evidence="3" id="KW-1185">Reference proteome</keyword>
<proteinExistence type="predicted"/>